<feature type="chain" id="PRO_5046035995" evidence="5">
    <location>
        <begin position="22"/>
        <end position="136"/>
    </location>
</feature>
<keyword evidence="8" id="KW-1185">Reference proteome</keyword>
<dbReference type="PROSITE" id="PS50857">
    <property type="entry name" value="COX2_CUA"/>
    <property type="match status" value="1"/>
</dbReference>
<dbReference type="RefSeq" id="WP_268614533.1">
    <property type="nucleotide sequence ID" value="NZ_JAMDMX010000023.1"/>
</dbReference>
<evidence type="ECO:0000256" key="1">
    <source>
        <dbReference type="ARBA" id="ARBA00004196"/>
    </source>
</evidence>
<accession>A0ABT4G9Y6</accession>
<feature type="compositionally biased region" description="Low complexity" evidence="4">
    <location>
        <begin position="27"/>
        <end position="44"/>
    </location>
</feature>
<dbReference type="EMBL" id="JAMDMX010000023">
    <property type="protein sequence ID" value="MCY9692949.1"/>
    <property type="molecule type" value="Genomic_DNA"/>
</dbReference>
<gene>
    <name evidence="7" type="ORF">M5X19_08575</name>
</gene>
<dbReference type="Pfam" id="PF13473">
    <property type="entry name" value="Cupredoxin_1"/>
    <property type="match status" value="1"/>
</dbReference>
<dbReference type="InterPro" id="IPR008972">
    <property type="entry name" value="Cupredoxin"/>
</dbReference>
<keyword evidence="3" id="KW-0186">Copper</keyword>
<comment type="caution">
    <text evidence="7">The sequence shown here is derived from an EMBL/GenBank/DDBJ whole genome shotgun (WGS) entry which is preliminary data.</text>
</comment>
<reference evidence="7 8" key="1">
    <citation type="submission" date="2022-05" db="EMBL/GenBank/DDBJ databases">
        <title>Genome Sequencing of Bee-Associated Microbes.</title>
        <authorList>
            <person name="Dunlap C."/>
        </authorList>
    </citation>
    <scope>NUCLEOTIDE SEQUENCE [LARGE SCALE GENOMIC DNA]</scope>
    <source>
        <strain evidence="7 8">NRRL B-14421</strain>
    </source>
</reference>
<proteinExistence type="predicted"/>
<dbReference type="Gene3D" id="2.60.40.420">
    <property type="entry name" value="Cupredoxins - blue copper proteins"/>
    <property type="match status" value="1"/>
</dbReference>
<dbReference type="InterPro" id="IPR028096">
    <property type="entry name" value="EfeO_Cupredoxin"/>
</dbReference>
<dbReference type="PANTHER" id="PTHR42838:SF2">
    <property type="entry name" value="NITROUS-OXIDE REDUCTASE"/>
    <property type="match status" value="1"/>
</dbReference>
<evidence type="ECO:0000256" key="2">
    <source>
        <dbReference type="ARBA" id="ARBA00022723"/>
    </source>
</evidence>
<evidence type="ECO:0000313" key="7">
    <source>
        <dbReference type="EMBL" id="MCY9692949.1"/>
    </source>
</evidence>
<feature type="signal peptide" evidence="5">
    <location>
        <begin position="1"/>
        <end position="21"/>
    </location>
</feature>
<evidence type="ECO:0000256" key="3">
    <source>
        <dbReference type="ARBA" id="ARBA00023008"/>
    </source>
</evidence>
<dbReference type="InterPro" id="IPR051403">
    <property type="entry name" value="NosZ/Cyto_c_oxidase_sub2"/>
</dbReference>
<feature type="domain" description="Cytochrome oxidase subunit II copper A binding" evidence="6">
    <location>
        <begin position="45"/>
        <end position="136"/>
    </location>
</feature>
<evidence type="ECO:0000256" key="4">
    <source>
        <dbReference type="SAM" id="MobiDB-lite"/>
    </source>
</evidence>
<protein>
    <submittedName>
        <fullName evidence="7">Cupredoxin domain-containing protein</fullName>
    </submittedName>
</protein>
<keyword evidence="5" id="KW-0732">Signal</keyword>
<dbReference type="PROSITE" id="PS51257">
    <property type="entry name" value="PROKAR_LIPOPROTEIN"/>
    <property type="match status" value="1"/>
</dbReference>
<evidence type="ECO:0000256" key="5">
    <source>
        <dbReference type="SAM" id="SignalP"/>
    </source>
</evidence>
<comment type="subcellular location">
    <subcellularLocation>
        <location evidence="1">Cell envelope</location>
    </subcellularLocation>
</comment>
<evidence type="ECO:0000313" key="8">
    <source>
        <dbReference type="Proteomes" id="UP001527099"/>
    </source>
</evidence>
<name>A0ABT4G9Y6_9BACL</name>
<evidence type="ECO:0000259" key="6">
    <source>
        <dbReference type="PROSITE" id="PS50857"/>
    </source>
</evidence>
<keyword evidence="2" id="KW-0479">Metal-binding</keyword>
<dbReference type="InterPro" id="IPR002429">
    <property type="entry name" value="CcO_II-like_C"/>
</dbReference>
<dbReference type="Proteomes" id="UP001527099">
    <property type="component" value="Unassembled WGS sequence"/>
</dbReference>
<feature type="region of interest" description="Disordered" evidence="4">
    <location>
        <begin position="26"/>
        <end position="49"/>
    </location>
</feature>
<dbReference type="PANTHER" id="PTHR42838">
    <property type="entry name" value="CYTOCHROME C OXIDASE SUBUNIT II"/>
    <property type="match status" value="1"/>
</dbReference>
<organism evidence="7 8">
    <name type="scientific">Paenibacillus alginolyticus</name>
    <dbReference type="NCBI Taxonomy" id="59839"/>
    <lineage>
        <taxon>Bacteria</taxon>
        <taxon>Bacillati</taxon>
        <taxon>Bacillota</taxon>
        <taxon>Bacilli</taxon>
        <taxon>Bacillales</taxon>
        <taxon>Paenibacillaceae</taxon>
        <taxon>Paenibacillus</taxon>
    </lineage>
</organism>
<dbReference type="SUPFAM" id="SSF49503">
    <property type="entry name" value="Cupredoxins"/>
    <property type="match status" value="1"/>
</dbReference>
<sequence length="136" mass="14292">MKVKKMGLLGSMLALVLIAAACGNTKSSTSSPSPSAQSTSAVSTNSGEEVSVTASNWKWELSKTTFKKGEQVTFVIKGKEGMHGFSIDGTKINENIGAGDTKKVTWVPDKAGEYTIKCSVMCGTGHASMIQKITVN</sequence>